<dbReference type="InterPro" id="IPR050107">
    <property type="entry name" value="ABC_carbohydrate_import_ATPase"/>
</dbReference>
<reference evidence="7" key="1">
    <citation type="submission" date="2019-06" db="EMBL/GenBank/DDBJ databases">
        <title>Whole genome shotgun sequence of Cellulomonas cellasea NBRC 3753.</title>
        <authorList>
            <person name="Hosoyama A."/>
            <person name="Uohara A."/>
            <person name="Ohji S."/>
            <person name="Ichikawa N."/>
        </authorList>
    </citation>
    <scope>NUCLEOTIDE SEQUENCE [LARGE SCALE GENOMIC DNA]</scope>
    <source>
        <strain evidence="7">NBRC 3753</strain>
    </source>
</reference>
<keyword evidence="3" id="KW-0547">Nucleotide-binding</keyword>
<organism evidence="7 8">
    <name type="scientific">Cellulomonas cellasea</name>
    <dbReference type="NCBI Taxonomy" id="43670"/>
    <lineage>
        <taxon>Bacteria</taxon>
        <taxon>Bacillati</taxon>
        <taxon>Actinomycetota</taxon>
        <taxon>Actinomycetes</taxon>
        <taxon>Micrococcales</taxon>
        <taxon>Cellulomonadaceae</taxon>
        <taxon>Cellulomonas</taxon>
    </lineage>
</organism>
<dbReference type="EMBL" id="BJLR01000007">
    <property type="protein sequence ID" value="GEA86567.1"/>
    <property type="molecule type" value="Genomic_DNA"/>
</dbReference>
<keyword evidence="4 7" id="KW-0067">ATP-binding</keyword>
<dbReference type="CDD" id="cd03215">
    <property type="entry name" value="ABC_Carb_Monos_II"/>
    <property type="match status" value="1"/>
</dbReference>
<dbReference type="InterPro" id="IPR003593">
    <property type="entry name" value="AAA+_ATPase"/>
</dbReference>
<evidence type="ECO:0000259" key="6">
    <source>
        <dbReference type="PROSITE" id="PS50893"/>
    </source>
</evidence>
<keyword evidence="1" id="KW-0813">Transport</keyword>
<dbReference type="InterPro" id="IPR003439">
    <property type="entry name" value="ABC_transporter-like_ATP-bd"/>
</dbReference>
<dbReference type="InterPro" id="IPR027417">
    <property type="entry name" value="P-loop_NTPase"/>
</dbReference>
<dbReference type="SUPFAM" id="SSF52540">
    <property type="entry name" value="P-loop containing nucleoside triphosphate hydrolases"/>
    <property type="match status" value="2"/>
</dbReference>
<evidence type="ECO:0000313" key="7">
    <source>
        <dbReference type="EMBL" id="GEA86567.1"/>
    </source>
</evidence>
<dbReference type="Pfam" id="PF00005">
    <property type="entry name" value="ABC_tran"/>
    <property type="match status" value="2"/>
</dbReference>
<dbReference type="GO" id="GO:0005524">
    <property type="term" value="F:ATP binding"/>
    <property type="evidence" value="ECO:0007669"/>
    <property type="project" value="UniProtKB-KW"/>
</dbReference>
<dbReference type="Gene3D" id="3.40.50.300">
    <property type="entry name" value="P-loop containing nucleotide triphosphate hydrolases"/>
    <property type="match status" value="2"/>
</dbReference>
<proteinExistence type="predicted"/>
<evidence type="ECO:0000256" key="2">
    <source>
        <dbReference type="ARBA" id="ARBA00022737"/>
    </source>
</evidence>
<comment type="caution">
    <text evidence="7">The sequence shown here is derived from an EMBL/GenBank/DDBJ whole genome shotgun (WGS) entry which is preliminary data.</text>
</comment>
<dbReference type="CDD" id="cd03216">
    <property type="entry name" value="ABC_Carb_Monos_I"/>
    <property type="match status" value="1"/>
</dbReference>
<dbReference type="PANTHER" id="PTHR43790">
    <property type="entry name" value="CARBOHYDRATE TRANSPORT ATP-BINDING PROTEIN MG119-RELATED"/>
    <property type="match status" value="1"/>
</dbReference>
<dbReference type="InterPro" id="IPR017871">
    <property type="entry name" value="ABC_transporter-like_CS"/>
</dbReference>
<evidence type="ECO:0000313" key="8">
    <source>
        <dbReference type="Proteomes" id="UP000317046"/>
    </source>
</evidence>
<keyword evidence="2" id="KW-0677">Repeat</keyword>
<name>A0A4Y3KRJ7_9CELL</name>
<dbReference type="GO" id="GO:0016887">
    <property type="term" value="F:ATP hydrolysis activity"/>
    <property type="evidence" value="ECO:0007669"/>
    <property type="project" value="InterPro"/>
</dbReference>
<evidence type="ECO:0000256" key="5">
    <source>
        <dbReference type="SAM" id="MobiDB-lite"/>
    </source>
</evidence>
<dbReference type="PANTHER" id="PTHR43790:SF9">
    <property type="entry name" value="GALACTOFURANOSE TRANSPORTER ATP-BINDING PROTEIN YTFR"/>
    <property type="match status" value="1"/>
</dbReference>
<keyword evidence="8" id="KW-1185">Reference proteome</keyword>
<dbReference type="SMART" id="SM00382">
    <property type="entry name" value="AAA"/>
    <property type="match status" value="2"/>
</dbReference>
<evidence type="ECO:0000256" key="1">
    <source>
        <dbReference type="ARBA" id="ARBA00022448"/>
    </source>
</evidence>
<feature type="domain" description="ABC transporter" evidence="6">
    <location>
        <begin position="50"/>
        <end position="286"/>
    </location>
</feature>
<feature type="region of interest" description="Disordered" evidence="5">
    <location>
        <begin position="18"/>
        <end position="40"/>
    </location>
</feature>
<dbReference type="PROSITE" id="PS50893">
    <property type="entry name" value="ABC_TRANSPORTER_2"/>
    <property type="match status" value="2"/>
</dbReference>
<dbReference type="Proteomes" id="UP000317046">
    <property type="component" value="Unassembled WGS sequence"/>
</dbReference>
<evidence type="ECO:0000256" key="4">
    <source>
        <dbReference type="ARBA" id="ARBA00022840"/>
    </source>
</evidence>
<dbReference type="AlphaFoldDB" id="A0A4Y3KRJ7"/>
<gene>
    <name evidence="7" type="ORF">CCE01nite_05160</name>
</gene>
<dbReference type="PROSITE" id="PS00211">
    <property type="entry name" value="ABC_TRANSPORTER_1"/>
    <property type="match status" value="1"/>
</dbReference>
<sequence length="545" mass="57639">MHVLLDIRQKWASVRRMVDDDSRSGAARTGDIRASGAGSADAPGAAAPLLQMRGIVKHFPGAKALDGVDLDILPGEVHCLLGQNGAGKSTLIKVLAGAHKPDSGTLTWRGEPLAVTTPVAAMRAGVATMYQELDVVDGLTVAENVFLGHELTSGGFTQRRRAHARTRELLVRLGHGDIPPHREVGHLSAAGKQVVSMARALSHDARLIVMDEPSAVLDSEEVANLFRVVRELTAAGVAVLYISHRLEEIRQIGDRITVLKDGRTVAANLPVASTPTAELIRLMTGRAVEQVFPARPPVAPDAPTLLSVDGLALRGVFHDVSFTVRAGEVVGLAGLVGSGRSEILETVYGARKATAGRVEVAGKALRAGSVDAAVRAGVGLAPEERKSQGLLLDEPLYRNVTLSTFGRFARGPMLDEPGERAAAREQIAALDLRPADPDRTTRTLSGGNQQKLMLARWLVHGCTVLLLDEPTRGVDVGARAEIYALVRALADAGTAVVVVSSEIEEVLGLAHRVLVVAEGRVLHSGPADQIDEHRVLDIVMEGSAA</sequence>
<evidence type="ECO:0000256" key="3">
    <source>
        <dbReference type="ARBA" id="ARBA00022741"/>
    </source>
</evidence>
<feature type="domain" description="ABC transporter" evidence="6">
    <location>
        <begin position="300"/>
        <end position="543"/>
    </location>
</feature>
<accession>A0A4Y3KRJ7</accession>
<protein>
    <submittedName>
        <fullName evidence="7">Sugar ABC transporter ATP-binding protein</fullName>
    </submittedName>
</protein>